<evidence type="ECO:0000256" key="2">
    <source>
        <dbReference type="ARBA" id="ARBA00006105"/>
    </source>
</evidence>
<evidence type="ECO:0000313" key="11">
    <source>
        <dbReference type="EMBL" id="RKP01409.1"/>
    </source>
</evidence>
<dbReference type="InterPro" id="IPR017938">
    <property type="entry name" value="Riboflavin_synthase-like_b-brl"/>
</dbReference>
<dbReference type="Proteomes" id="UP000274922">
    <property type="component" value="Unassembled WGS sequence"/>
</dbReference>
<feature type="binding site" evidence="7">
    <location>
        <position position="64"/>
    </location>
    <ligand>
        <name>FAD</name>
        <dbReference type="ChEBI" id="CHEBI:57692"/>
    </ligand>
</feature>
<proteinExistence type="inferred from homology"/>
<comment type="similarity">
    <text evidence="2">Belongs to the flavoprotein pyridine nucleotide cytochrome reductase family.</text>
</comment>
<gene>
    <name evidence="11" type="ORF">CXG81DRAFT_12030</name>
</gene>
<feature type="binding site" evidence="7">
    <location>
        <position position="57"/>
    </location>
    <ligand>
        <name>FAD</name>
        <dbReference type="ChEBI" id="CHEBI:57692"/>
    </ligand>
</feature>
<dbReference type="Pfam" id="PF00175">
    <property type="entry name" value="NAD_binding_1"/>
    <property type="match status" value="1"/>
</dbReference>
<dbReference type="InterPro" id="IPR039261">
    <property type="entry name" value="FNR_nucleotide-bd"/>
</dbReference>
<comment type="cofactor">
    <cofactor evidence="1 7">
        <name>FAD</name>
        <dbReference type="ChEBI" id="CHEBI:57692"/>
    </cofactor>
</comment>
<dbReference type="Gene3D" id="3.40.50.80">
    <property type="entry name" value="Nucleotide-binding domain of ferredoxin-NADP reductase (FNR) module"/>
    <property type="match status" value="1"/>
</dbReference>
<reference evidence="12" key="1">
    <citation type="journal article" date="2018" name="Nat. Microbiol.">
        <title>Leveraging single-cell genomics to expand the fungal tree of life.</title>
        <authorList>
            <person name="Ahrendt S.R."/>
            <person name="Quandt C.A."/>
            <person name="Ciobanu D."/>
            <person name="Clum A."/>
            <person name="Salamov A."/>
            <person name="Andreopoulos B."/>
            <person name="Cheng J.F."/>
            <person name="Woyke T."/>
            <person name="Pelin A."/>
            <person name="Henrissat B."/>
            <person name="Reynolds N.K."/>
            <person name="Benny G.L."/>
            <person name="Smith M.E."/>
            <person name="James T.Y."/>
            <person name="Grigoriev I.V."/>
        </authorList>
    </citation>
    <scope>NUCLEOTIDE SEQUENCE [LARGE SCALE GENOMIC DNA]</scope>
    <source>
        <strain evidence="12">ATCC 52028</strain>
    </source>
</reference>
<keyword evidence="12" id="KW-1185">Reference proteome</keyword>
<dbReference type="GO" id="GO:0016491">
    <property type="term" value="F:oxidoreductase activity"/>
    <property type="evidence" value="ECO:0007669"/>
    <property type="project" value="UniProtKB-KW"/>
</dbReference>
<evidence type="ECO:0000256" key="6">
    <source>
        <dbReference type="ARBA" id="ARBA00023027"/>
    </source>
</evidence>
<feature type="binding site" evidence="7">
    <location>
        <position position="42"/>
    </location>
    <ligand>
        <name>FAD</name>
        <dbReference type="ChEBI" id="CHEBI:57692"/>
    </ligand>
</feature>
<feature type="region of interest" description="Disordered" evidence="8">
    <location>
        <begin position="1"/>
        <end position="24"/>
    </location>
</feature>
<keyword evidence="5" id="KW-0560">Oxidoreductase</keyword>
<keyword evidence="6" id="KW-0520">NAD</keyword>
<dbReference type="SUPFAM" id="SSF63380">
    <property type="entry name" value="Riboflavin synthase domain-like"/>
    <property type="match status" value="1"/>
</dbReference>
<feature type="binding site" evidence="7">
    <location>
        <position position="55"/>
    </location>
    <ligand>
        <name>FAD</name>
        <dbReference type="ChEBI" id="CHEBI:57692"/>
    </ligand>
</feature>
<keyword evidence="3 7" id="KW-0285">Flavoprotein</keyword>
<evidence type="ECO:0000256" key="5">
    <source>
        <dbReference type="ARBA" id="ARBA00023002"/>
    </source>
</evidence>
<dbReference type="PANTHER" id="PTHR19370">
    <property type="entry name" value="NADH-CYTOCHROME B5 REDUCTASE"/>
    <property type="match status" value="1"/>
</dbReference>
<sequence>MGREDEEARVRDDNDSASTKQSVPVPSYVLVRDNDCQIVREYTPITYETNHVDLLIKCYPEGSMSSKLTHLVSGDEIDLRGPELHPGFDLAGVKEIGMVAGGTGITPMYQLIKYILTQAPHAADTRLSLVYTNAYEVDILLRKELDLLQQHFPSRFKVTYVLDYPPSPQWPGWRGFVGQQVLQESLPSPLRDHEVKILVAGPDGLVKHVAGEKTTFQEQGPLRGLLARLGYHADQVYKF</sequence>
<evidence type="ECO:0000259" key="9">
    <source>
        <dbReference type="Pfam" id="PF00175"/>
    </source>
</evidence>
<accession>A0A4V1IUQ8</accession>
<feature type="domain" description="Oxidoreductase FAD/NAD(P)-binding" evidence="9">
    <location>
        <begin position="98"/>
        <end position="209"/>
    </location>
</feature>
<dbReference type="InterPro" id="IPR001834">
    <property type="entry name" value="CBR-like"/>
</dbReference>
<dbReference type="PRINTS" id="PR00406">
    <property type="entry name" value="CYTB5RDTASE"/>
</dbReference>
<dbReference type="AlphaFoldDB" id="A0A4V1IUQ8"/>
<evidence type="ECO:0000256" key="1">
    <source>
        <dbReference type="ARBA" id="ARBA00001974"/>
    </source>
</evidence>
<dbReference type="OrthoDB" id="432685at2759"/>
<evidence type="ECO:0008006" key="13">
    <source>
        <dbReference type="Google" id="ProtNLM"/>
    </source>
</evidence>
<name>A0A4V1IUQ8_9FUNG</name>
<dbReference type="FunFam" id="3.40.50.80:FF:000009">
    <property type="entry name" value="NADH-cytochrome b5 reductase"/>
    <property type="match status" value="1"/>
</dbReference>
<evidence type="ECO:0000259" key="10">
    <source>
        <dbReference type="Pfam" id="PF00970"/>
    </source>
</evidence>
<dbReference type="CDD" id="cd06183">
    <property type="entry name" value="cyt_b5_reduct_like"/>
    <property type="match status" value="1"/>
</dbReference>
<protein>
    <recommendedName>
        <fullName evidence="13">NADH-cytochrome b5 reductase</fullName>
    </recommendedName>
</protein>
<dbReference type="SUPFAM" id="SSF52343">
    <property type="entry name" value="Ferredoxin reductase-like, C-terminal NADP-linked domain"/>
    <property type="match status" value="1"/>
</dbReference>
<evidence type="ECO:0000256" key="7">
    <source>
        <dbReference type="PIRSR" id="PIRSR601834-1"/>
    </source>
</evidence>
<feature type="binding site" evidence="7">
    <location>
        <position position="65"/>
    </location>
    <ligand>
        <name>FAD</name>
        <dbReference type="ChEBI" id="CHEBI:57692"/>
    </ligand>
</feature>
<organism evidence="11 12">
    <name type="scientific">Caulochytrium protostelioides</name>
    <dbReference type="NCBI Taxonomy" id="1555241"/>
    <lineage>
        <taxon>Eukaryota</taxon>
        <taxon>Fungi</taxon>
        <taxon>Fungi incertae sedis</taxon>
        <taxon>Chytridiomycota</taxon>
        <taxon>Chytridiomycota incertae sedis</taxon>
        <taxon>Chytridiomycetes</taxon>
        <taxon>Caulochytriales</taxon>
        <taxon>Caulochytriaceae</taxon>
        <taxon>Caulochytrium</taxon>
    </lineage>
</organism>
<dbReference type="Pfam" id="PF00970">
    <property type="entry name" value="FAD_binding_6"/>
    <property type="match status" value="1"/>
</dbReference>
<dbReference type="EMBL" id="ML014173">
    <property type="protein sequence ID" value="RKP01409.1"/>
    <property type="molecule type" value="Genomic_DNA"/>
</dbReference>
<evidence type="ECO:0000256" key="3">
    <source>
        <dbReference type="ARBA" id="ARBA00022630"/>
    </source>
</evidence>
<dbReference type="STRING" id="1555241.A0A4V1IUQ8"/>
<feature type="binding site" evidence="7">
    <location>
        <position position="40"/>
    </location>
    <ligand>
        <name>FAD</name>
        <dbReference type="ChEBI" id="CHEBI:57692"/>
    </ligand>
</feature>
<evidence type="ECO:0000256" key="4">
    <source>
        <dbReference type="ARBA" id="ARBA00022827"/>
    </source>
</evidence>
<evidence type="ECO:0000256" key="8">
    <source>
        <dbReference type="SAM" id="MobiDB-lite"/>
    </source>
</evidence>
<dbReference type="Gene3D" id="2.40.30.10">
    <property type="entry name" value="Translation factors"/>
    <property type="match status" value="1"/>
</dbReference>
<evidence type="ECO:0000313" key="12">
    <source>
        <dbReference type="Proteomes" id="UP000274922"/>
    </source>
</evidence>
<dbReference type="InterPro" id="IPR001433">
    <property type="entry name" value="OxRdtase_FAD/NAD-bd"/>
</dbReference>
<keyword evidence="4 7" id="KW-0274">FAD</keyword>
<feature type="domain" description="Flavoprotein pyridine nucleotide cytochrome reductase-like FAD-binding" evidence="10">
    <location>
        <begin position="24"/>
        <end position="83"/>
    </location>
</feature>
<feature type="compositionally biased region" description="Basic and acidic residues" evidence="8">
    <location>
        <begin position="1"/>
        <end position="14"/>
    </location>
</feature>
<feature type="binding site" evidence="7">
    <location>
        <position position="106"/>
    </location>
    <ligand>
        <name>FAD</name>
        <dbReference type="ChEBI" id="CHEBI:57692"/>
    </ligand>
</feature>
<dbReference type="InterPro" id="IPR008333">
    <property type="entry name" value="Cbr1-like_FAD-bd_dom"/>
</dbReference>